<feature type="transmembrane region" description="Helical" evidence="9">
    <location>
        <begin position="283"/>
        <end position="306"/>
    </location>
</feature>
<feature type="transmembrane region" description="Helical" evidence="9">
    <location>
        <begin position="137"/>
        <end position="156"/>
    </location>
</feature>
<comment type="similarity">
    <text evidence="1">Belongs to the KdgT transporter family.</text>
</comment>
<dbReference type="GO" id="GO:0016020">
    <property type="term" value="C:membrane"/>
    <property type="evidence" value="ECO:0007669"/>
    <property type="project" value="InterPro"/>
</dbReference>
<evidence type="ECO:0000256" key="4">
    <source>
        <dbReference type="ARBA" id="ARBA00022597"/>
    </source>
</evidence>
<name>A0A1M6EIA7_9FIRM</name>
<feature type="transmembrane region" description="Helical" evidence="9">
    <location>
        <begin position="162"/>
        <end position="183"/>
    </location>
</feature>
<dbReference type="GO" id="GO:0015649">
    <property type="term" value="F:2-keto-3-deoxygluconate:proton symporter activity"/>
    <property type="evidence" value="ECO:0007669"/>
    <property type="project" value="InterPro"/>
</dbReference>
<accession>A0A1M6EIA7</accession>
<feature type="transmembrane region" description="Helical" evidence="9">
    <location>
        <begin position="41"/>
        <end position="63"/>
    </location>
</feature>
<evidence type="ECO:0000256" key="5">
    <source>
        <dbReference type="ARBA" id="ARBA00022692"/>
    </source>
</evidence>
<dbReference type="RefSeq" id="WP_073048596.1">
    <property type="nucleotide sequence ID" value="NZ_FQZL01000007.1"/>
</dbReference>
<sequence>MNILKRINKIPGGLMVVPLFLAAGINTFFPNALKIGSMTSALFSPAGIGTLIGAALFFTGTQLKIKEAPEIIKRGGVLLIAKFLAGFLLGLLVEKVFGEAGLFGISTLAIFSAVTNSNAGMYVALAAEYGDEKDIGAVSLLALNDGPFLTMIAIGASGAAHIPLMSIFATILPMLIGVILGNLDHDISDFFKPGIMIMVPMFSFALGSSINYTQIIVAGPTGLLLGALTLVVSGGIAILADRFINKRPGYAGAAVSTAAANSVATPATIAVVVPAFADIVPVATAQIAAAVIFTAIVSPFFTAFIARKYGCPKMAKNETTV</sequence>
<feature type="transmembrane region" description="Helical" evidence="9">
    <location>
        <begin position="75"/>
        <end position="93"/>
    </location>
</feature>
<reference evidence="10 11" key="1">
    <citation type="submission" date="2016-11" db="EMBL/GenBank/DDBJ databases">
        <authorList>
            <person name="Jaros S."/>
            <person name="Januszkiewicz K."/>
            <person name="Wedrychowicz H."/>
        </authorList>
    </citation>
    <scope>NUCLEOTIDE SEQUENCE [LARGE SCALE GENOMIC DNA]</scope>
    <source>
        <strain evidence="10 11">DSM 17477</strain>
    </source>
</reference>
<evidence type="ECO:0000256" key="1">
    <source>
        <dbReference type="ARBA" id="ARBA00006430"/>
    </source>
</evidence>
<evidence type="ECO:0000256" key="2">
    <source>
        <dbReference type="ARBA" id="ARBA00022448"/>
    </source>
</evidence>
<dbReference type="OrthoDB" id="2833at2"/>
<gene>
    <name evidence="10" type="ORF">SAMN02745751_01206</name>
</gene>
<proteinExistence type="inferred from homology"/>
<keyword evidence="6" id="KW-0769">Symport</keyword>
<evidence type="ECO:0000256" key="6">
    <source>
        <dbReference type="ARBA" id="ARBA00022847"/>
    </source>
</evidence>
<dbReference type="InterPro" id="IPR004684">
    <property type="entry name" value="2keto-3dGluconate_permease"/>
</dbReference>
<feature type="transmembrane region" description="Helical" evidence="9">
    <location>
        <begin position="195"/>
        <end position="217"/>
    </location>
</feature>
<dbReference type="Pfam" id="PF03812">
    <property type="entry name" value="KdgT"/>
    <property type="match status" value="1"/>
</dbReference>
<keyword evidence="11" id="KW-1185">Reference proteome</keyword>
<evidence type="ECO:0000256" key="3">
    <source>
        <dbReference type="ARBA" id="ARBA00022475"/>
    </source>
</evidence>
<keyword evidence="2" id="KW-0813">Transport</keyword>
<dbReference type="Proteomes" id="UP000184052">
    <property type="component" value="Unassembled WGS sequence"/>
</dbReference>
<keyword evidence="5 9" id="KW-0812">Transmembrane</keyword>
<dbReference type="EMBL" id="FQZL01000007">
    <property type="protein sequence ID" value="SHI85224.1"/>
    <property type="molecule type" value="Genomic_DNA"/>
</dbReference>
<feature type="transmembrane region" description="Helical" evidence="9">
    <location>
        <begin position="12"/>
        <end position="29"/>
    </location>
</feature>
<evidence type="ECO:0000313" key="10">
    <source>
        <dbReference type="EMBL" id="SHI85224.1"/>
    </source>
</evidence>
<dbReference type="STRING" id="1121476.SAMN02745751_01206"/>
<evidence type="ECO:0000313" key="11">
    <source>
        <dbReference type="Proteomes" id="UP000184052"/>
    </source>
</evidence>
<feature type="transmembrane region" description="Helical" evidence="9">
    <location>
        <begin position="252"/>
        <end position="277"/>
    </location>
</feature>
<keyword evidence="3" id="KW-1003">Cell membrane</keyword>
<evidence type="ECO:0000256" key="9">
    <source>
        <dbReference type="SAM" id="Phobius"/>
    </source>
</evidence>
<feature type="transmembrane region" description="Helical" evidence="9">
    <location>
        <begin position="223"/>
        <end position="240"/>
    </location>
</feature>
<organism evidence="10 11">
    <name type="scientific">Dethiosulfatibacter aminovorans DSM 17477</name>
    <dbReference type="NCBI Taxonomy" id="1121476"/>
    <lineage>
        <taxon>Bacteria</taxon>
        <taxon>Bacillati</taxon>
        <taxon>Bacillota</taxon>
        <taxon>Tissierellia</taxon>
        <taxon>Dethiosulfatibacter</taxon>
    </lineage>
</organism>
<keyword evidence="8 9" id="KW-0472">Membrane</keyword>
<keyword evidence="4" id="KW-0762">Sugar transport</keyword>
<evidence type="ECO:0000256" key="8">
    <source>
        <dbReference type="ARBA" id="ARBA00023136"/>
    </source>
</evidence>
<evidence type="ECO:0000256" key="7">
    <source>
        <dbReference type="ARBA" id="ARBA00022989"/>
    </source>
</evidence>
<protein>
    <submittedName>
        <fullName evidence="10">2-keto-3-deoxygluconate permease (TC 2.A.10.1.1)</fullName>
    </submittedName>
</protein>
<dbReference type="AlphaFoldDB" id="A0A1M6EIA7"/>
<keyword evidence="7 9" id="KW-1133">Transmembrane helix</keyword>
<feature type="transmembrane region" description="Helical" evidence="9">
    <location>
        <begin position="105"/>
        <end position="125"/>
    </location>
</feature>